<dbReference type="Proteomes" id="UP000579153">
    <property type="component" value="Unassembled WGS sequence"/>
</dbReference>
<dbReference type="SUPFAM" id="SSF52777">
    <property type="entry name" value="CoA-dependent acyltransferases"/>
    <property type="match status" value="2"/>
</dbReference>
<dbReference type="InterPro" id="IPR001242">
    <property type="entry name" value="Condensation_dom"/>
</dbReference>
<dbReference type="GO" id="GO:0008610">
    <property type="term" value="P:lipid biosynthetic process"/>
    <property type="evidence" value="ECO:0007669"/>
    <property type="project" value="UniProtKB-ARBA"/>
</dbReference>
<name>A0A7W9G0I7_9ACTN</name>
<keyword evidence="3" id="KW-1185">Reference proteome</keyword>
<evidence type="ECO:0000313" key="3">
    <source>
        <dbReference type="Proteomes" id="UP000579153"/>
    </source>
</evidence>
<dbReference type="Pfam" id="PF00668">
    <property type="entry name" value="Condensation"/>
    <property type="match status" value="1"/>
</dbReference>
<dbReference type="InterPro" id="IPR023213">
    <property type="entry name" value="CAT-like_dom_sf"/>
</dbReference>
<dbReference type="RefSeq" id="WP_185068738.1">
    <property type="nucleotide sequence ID" value="NZ_JACHMB010000001.1"/>
</dbReference>
<gene>
    <name evidence="2" type="ORF">HD596_001724</name>
</gene>
<dbReference type="GO" id="GO:0044550">
    <property type="term" value="P:secondary metabolite biosynthetic process"/>
    <property type="evidence" value="ECO:0007669"/>
    <property type="project" value="TreeGrafter"/>
</dbReference>
<dbReference type="GO" id="GO:0003824">
    <property type="term" value="F:catalytic activity"/>
    <property type="evidence" value="ECO:0007669"/>
    <property type="project" value="InterPro"/>
</dbReference>
<sequence length="409" mass="44549">MDAIRALVERYEALRTSYHVAADGVPYQVSAADGGFDVEIRPVRGSCEDQAVAVAQKLRLAAGDVTAAWSSHFTLITEDEQPRYLVFAVSHFSVDGWGMRVLTEEFHRLLNHDRPPRAQEWQPIDQARFEAGAAGEKRSRRSVAYWRHCLSRRPENQLTLAHGDPAEPRFQDATLESAVLPGYERILAQRYGATGSSVMTAAVAVLLGTYTASSSCLLELIVCNRIETRLLDSVCNIAQNSILLADLTPGTFGAVIQSTNRSIVSTNLFGQYDPLRLEAEIRELRAKDPSVLPHLCCVNDKRIGGAGGLQQSPPAPAASEPSTFTWGERYPSGSTRFFFAIEGDASRTRLRLHADALYMPPADVNRFLFGVEALLAHAAEQDTPLADVAAVAGIPVIGGVTKSVSRTTT</sequence>
<dbReference type="AlphaFoldDB" id="A0A7W9G0I7"/>
<accession>A0A7W9G0I7</accession>
<evidence type="ECO:0000259" key="1">
    <source>
        <dbReference type="Pfam" id="PF00668"/>
    </source>
</evidence>
<evidence type="ECO:0000313" key="2">
    <source>
        <dbReference type="EMBL" id="MBB5774968.1"/>
    </source>
</evidence>
<dbReference type="GO" id="GO:0031177">
    <property type="term" value="F:phosphopantetheine binding"/>
    <property type="evidence" value="ECO:0007669"/>
    <property type="project" value="TreeGrafter"/>
</dbReference>
<dbReference type="PANTHER" id="PTHR45527:SF1">
    <property type="entry name" value="FATTY ACID SYNTHASE"/>
    <property type="match status" value="1"/>
</dbReference>
<reference evidence="2 3" key="1">
    <citation type="submission" date="2020-08" db="EMBL/GenBank/DDBJ databases">
        <title>Sequencing the genomes of 1000 actinobacteria strains.</title>
        <authorList>
            <person name="Klenk H.-P."/>
        </authorList>
    </citation>
    <scope>NUCLEOTIDE SEQUENCE [LARGE SCALE GENOMIC DNA]</scope>
    <source>
        <strain evidence="2 3">DSM 45507</strain>
    </source>
</reference>
<dbReference type="GO" id="GO:0043041">
    <property type="term" value="P:amino acid activation for nonribosomal peptide biosynthetic process"/>
    <property type="evidence" value="ECO:0007669"/>
    <property type="project" value="TreeGrafter"/>
</dbReference>
<proteinExistence type="predicted"/>
<protein>
    <recommendedName>
        <fullName evidence="1">Condensation domain-containing protein</fullName>
    </recommendedName>
</protein>
<feature type="domain" description="Condensation" evidence="1">
    <location>
        <begin position="2"/>
        <end position="229"/>
    </location>
</feature>
<comment type="caution">
    <text evidence="2">The sequence shown here is derived from an EMBL/GenBank/DDBJ whole genome shotgun (WGS) entry which is preliminary data.</text>
</comment>
<dbReference type="Gene3D" id="3.30.559.30">
    <property type="entry name" value="Nonribosomal peptide synthetase, condensation domain"/>
    <property type="match status" value="1"/>
</dbReference>
<dbReference type="GO" id="GO:0005737">
    <property type="term" value="C:cytoplasm"/>
    <property type="evidence" value="ECO:0007669"/>
    <property type="project" value="TreeGrafter"/>
</dbReference>
<dbReference type="EMBL" id="JACHMB010000001">
    <property type="protein sequence ID" value="MBB5774968.1"/>
    <property type="molecule type" value="Genomic_DNA"/>
</dbReference>
<dbReference type="PANTHER" id="PTHR45527">
    <property type="entry name" value="NONRIBOSOMAL PEPTIDE SYNTHETASE"/>
    <property type="match status" value="1"/>
</dbReference>
<organism evidence="2 3">
    <name type="scientific">Nonomuraea jabiensis</name>
    <dbReference type="NCBI Taxonomy" id="882448"/>
    <lineage>
        <taxon>Bacteria</taxon>
        <taxon>Bacillati</taxon>
        <taxon>Actinomycetota</taxon>
        <taxon>Actinomycetes</taxon>
        <taxon>Streptosporangiales</taxon>
        <taxon>Streptosporangiaceae</taxon>
        <taxon>Nonomuraea</taxon>
    </lineage>
</organism>
<dbReference type="Gene3D" id="3.30.559.10">
    <property type="entry name" value="Chloramphenicol acetyltransferase-like domain"/>
    <property type="match status" value="1"/>
</dbReference>